<sequence length="205" mass="22760">MSIQFDKVGGPSGVGGDVVGGKSLSRMFAELQMLASDNAKTKATELMDAIKKRQTDLKDSYIVKNLLKELRPSADYKPVNINTKTFTDSTGKKRLLKDWMKDHGYKVSSSGERADEAAKKTHMNKNIFLGIQKLVGIKTTDVFLTNDDIKAAIPRITTHIESLSTDTQSQMIRLQDFMGQYNNYLQGAHRTTGDGKQTLNAILSR</sequence>
<dbReference type="EMBL" id="FSRG01000006">
    <property type="protein sequence ID" value="SIO28634.1"/>
    <property type="molecule type" value="Genomic_DNA"/>
</dbReference>
<reference evidence="2" key="1">
    <citation type="submission" date="2016-11" db="EMBL/GenBank/DDBJ databases">
        <authorList>
            <person name="Varghese N."/>
            <person name="Submissions S."/>
        </authorList>
    </citation>
    <scope>NUCLEOTIDE SEQUENCE [LARGE SCALE GENOMIC DNA]</scope>
    <source>
        <strain evidence="2">DSM 17456</strain>
    </source>
</reference>
<proteinExistence type="predicted"/>
<name>A0A1N6I9D8_9BACT</name>
<dbReference type="OrthoDB" id="5460499at2"/>
<dbReference type="STRING" id="1121457.SAMN02745161_2543"/>
<dbReference type="RefSeq" id="WP_074217314.1">
    <property type="nucleotide sequence ID" value="NZ_FSRG01000006.1"/>
</dbReference>
<accession>A0A1N6I9D8</accession>
<dbReference type="AlphaFoldDB" id="A0A1N6I9D8"/>
<evidence type="ECO:0000313" key="1">
    <source>
        <dbReference type="EMBL" id="SIO28634.1"/>
    </source>
</evidence>
<gene>
    <name evidence="1" type="ORF">SAMN02745161_2543</name>
</gene>
<protein>
    <recommendedName>
        <fullName evidence="3">EspA-like secreted protein</fullName>
    </recommendedName>
</protein>
<dbReference type="Proteomes" id="UP000184694">
    <property type="component" value="Unassembled WGS sequence"/>
</dbReference>
<organism evidence="1 2">
    <name type="scientific">Halodesulfovibrio marinisediminis DSM 17456</name>
    <dbReference type="NCBI Taxonomy" id="1121457"/>
    <lineage>
        <taxon>Bacteria</taxon>
        <taxon>Pseudomonadati</taxon>
        <taxon>Thermodesulfobacteriota</taxon>
        <taxon>Desulfovibrionia</taxon>
        <taxon>Desulfovibrionales</taxon>
        <taxon>Desulfovibrionaceae</taxon>
        <taxon>Halodesulfovibrio</taxon>
    </lineage>
</organism>
<evidence type="ECO:0000313" key="2">
    <source>
        <dbReference type="Proteomes" id="UP000184694"/>
    </source>
</evidence>
<keyword evidence="2" id="KW-1185">Reference proteome</keyword>
<evidence type="ECO:0008006" key="3">
    <source>
        <dbReference type="Google" id="ProtNLM"/>
    </source>
</evidence>